<dbReference type="GO" id="GO:0032259">
    <property type="term" value="P:methylation"/>
    <property type="evidence" value="ECO:0007669"/>
    <property type="project" value="UniProtKB-KW"/>
</dbReference>
<feature type="domain" description="Methyltransferase" evidence="1">
    <location>
        <begin position="193"/>
        <end position="288"/>
    </location>
</feature>
<dbReference type="GO" id="GO:0008168">
    <property type="term" value="F:methyltransferase activity"/>
    <property type="evidence" value="ECO:0007669"/>
    <property type="project" value="UniProtKB-KW"/>
</dbReference>
<dbReference type="InterPro" id="IPR029063">
    <property type="entry name" value="SAM-dependent_MTases_sf"/>
</dbReference>
<dbReference type="Pfam" id="PF13649">
    <property type="entry name" value="Methyltransf_25"/>
    <property type="match status" value="1"/>
</dbReference>
<evidence type="ECO:0000259" key="1">
    <source>
        <dbReference type="Pfam" id="PF13649"/>
    </source>
</evidence>
<sequence length="371" mass="40418">MSSHDSPERDRTTTDADRTERLVERLVDDAAASLGLFSTYLGDRLGYYDALAGASPATAADLAAATGTDERYAREWLEHQTVLEILAVEDADAPAAERRFSLPAAHAEVVTDPDSPHHAVPLAQLVAGAVKPLERVVEAYRTGAGVPFEEYGRDLREGQARINRPTFRSTLGAEWIPTMPDVDERLRRDGARVADVGCGYGWSAIGLADAYESVRVDGYDVDEASVEAARETVAEAGVADRVTIHHRDVTDTDIRGDYDLVTAFECVHDMSDPVGALRTMRRLAAEDGTVLVVDERVGETFTETGTDVEPLMYGWSVLHCLPVGRVEDPSAATGTVMRPGTLREYAEAAGFSGFEVLPVEDFFLRLYRLTP</sequence>
<dbReference type="InterPro" id="IPR048711">
    <property type="entry name" value="WHD_Rv2258c"/>
</dbReference>
<dbReference type="Pfam" id="PF21320">
    <property type="entry name" value="WHD_Rv2258c"/>
    <property type="match status" value="1"/>
</dbReference>
<protein>
    <submittedName>
        <fullName evidence="3">Methyltransferase domain-containing protein</fullName>
    </submittedName>
</protein>
<dbReference type="InterPro" id="IPR053173">
    <property type="entry name" value="SAM-binding_MTase"/>
</dbReference>
<dbReference type="EMBL" id="FOYT01000002">
    <property type="protein sequence ID" value="SFR53654.1"/>
    <property type="molecule type" value="Genomic_DNA"/>
</dbReference>
<keyword evidence="4" id="KW-1185">Reference proteome</keyword>
<dbReference type="Proteomes" id="UP000198531">
    <property type="component" value="Unassembled WGS sequence"/>
</dbReference>
<dbReference type="AlphaFoldDB" id="A0A1I6HGZ1"/>
<reference evidence="4" key="1">
    <citation type="submission" date="2016-10" db="EMBL/GenBank/DDBJ databases">
        <authorList>
            <person name="Varghese N."/>
            <person name="Submissions S."/>
        </authorList>
    </citation>
    <scope>NUCLEOTIDE SEQUENCE [LARGE SCALE GENOMIC DNA]</scope>
    <source>
        <strain evidence="4">CGMCC 1.7736</strain>
    </source>
</reference>
<keyword evidence="3" id="KW-0489">Methyltransferase</keyword>
<name>A0A1I6HGZ1_9EURY</name>
<dbReference type="RefSeq" id="WP_089807289.1">
    <property type="nucleotide sequence ID" value="NZ_FOYT01000002.1"/>
</dbReference>
<evidence type="ECO:0000259" key="2">
    <source>
        <dbReference type="Pfam" id="PF21320"/>
    </source>
</evidence>
<evidence type="ECO:0000313" key="3">
    <source>
        <dbReference type="EMBL" id="SFR53654.1"/>
    </source>
</evidence>
<dbReference type="OrthoDB" id="8915at2157"/>
<proteinExistence type="predicted"/>
<evidence type="ECO:0000313" key="4">
    <source>
        <dbReference type="Proteomes" id="UP000198531"/>
    </source>
</evidence>
<dbReference type="Gene3D" id="3.40.50.150">
    <property type="entry name" value="Vaccinia Virus protein VP39"/>
    <property type="match status" value="1"/>
</dbReference>
<keyword evidence="3" id="KW-0808">Transferase</keyword>
<dbReference type="PANTHER" id="PTHR45128:SF2">
    <property type="entry name" value="METHYLTRANSFERASE DOMAIN-CONTAINING PROTEIN"/>
    <property type="match status" value="1"/>
</dbReference>
<dbReference type="InterPro" id="IPR041698">
    <property type="entry name" value="Methyltransf_25"/>
</dbReference>
<dbReference type="SUPFAM" id="SSF53335">
    <property type="entry name" value="S-adenosyl-L-methionine-dependent methyltransferases"/>
    <property type="match status" value="1"/>
</dbReference>
<feature type="domain" description="S-adenosylmethionine-dependent methyltransferase Rv2258c-like winged HTH" evidence="2">
    <location>
        <begin position="40"/>
        <end position="111"/>
    </location>
</feature>
<dbReference type="PANTHER" id="PTHR45128">
    <property type="entry name" value="METHYLTRANSFERASE TYPE 11"/>
    <property type="match status" value="1"/>
</dbReference>
<accession>A0A1I6HGZ1</accession>
<dbReference type="Gene3D" id="1.10.10.10">
    <property type="entry name" value="Winged helix-like DNA-binding domain superfamily/Winged helix DNA-binding domain"/>
    <property type="match status" value="1"/>
</dbReference>
<dbReference type="STRING" id="553469.SAMN04487947_2055"/>
<dbReference type="InterPro" id="IPR036388">
    <property type="entry name" value="WH-like_DNA-bd_sf"/>
</dbReference>
<organism evidence="3 4">
    <name type="scientific">Halogeometricum rufum</name>
    <dbReference type="NCBI Taxonomy" id="553469"/>
    <lineage>
        <taxon>Archaea</taxon>
        <taxon>Methanobacteriati</taxon>
        <taxon>Methanobacteriota</taxon>
        <taxon>Stenosarchaea group</taxon>
        <taxon>Halobacteria</taxon>
        <taxon>Halobacteriales</taxon>
        <taxon>Haloferacaceae</taxon>
        <taxon>Halogeometricum</taxon>
    </lineage>
</organism>
<gene>
    <name evidence="3" type="ORF">SAMN04487947_2055</name>
</gene>
<dbReference type="CDD" id="cd02440">
    <property type="entry name" value="AdoMet_MTases"/>
    <property type="match status" value="1"/>
</dbReference>